<dbReference type="Proteomes" id="UP001606210">
    <property type="component" value="Unassembled WGS sequence"/>
</dbReference>
<comment type="caution">
    <text evidence="2">The sequence shown here is derived from an EMBL/GenBank/DDBJ whole genome shotgun (WGS) entry which is preliminary data.</text>
</comment>
<organism evidence="2 3">
    <name type="scientific">Pelomonas parva</name>
    <dbReference type="NCBI Taxonomy" id="3299032"/>
    <lineage>
        <taxon>Bacteria</taxon>
        <taxon>Pseudomonadati</taxon>
        <taxon>Pseudomonadota</taxon>
        <taxon>Betaproteobacteria</taxon>
        <taxon>Burkholderiales</taxon>
        <taxon>Sphaerotilaceae</taxon>
        <taxon>Roseateles</taxon>
    </lineage>
</organism>
<sequence length="312" mass="32527">MTTPATTAAEKNQRATGITVAIGLITVVFFFSLLLSRKDSVQLSNPIWFIGMLVILAASLALIAMVFRWLGLAAPAEAFGLPAGSVRTLLATGVMVLFAVFGLQTLAVNTGLAEQPMGSAAFSGNAAELQAEVERYRKLGLAAVIESVDEKGAKLRLHRLPATKSAEVIDMEKQIITALITLVTSVVSFYFGSRTAEATRDGSGASKLPDATVEEIKRIDTQLDELRKRVAALRAEQATPGNEAALASSLSQADTELTAAEEARAKLAAVIKDLGTGSNTAEAASTAAARLTAALATLSQQVAQAEALVAKG</sequence>
<feature type="transmembrane region" description="Helical" evidence="1">
    <location>
        <begin position="15"/>
        <end position="35"/>
    </location>
</feature>
<reference evidence="2 3" key="1">
    <citation type="submission" date="2024-08" db="EMBL/GenBank/DDBJ databases">
        <authorList>
            <person name="Lu H."/>
        </authorList>
    </citation>
    <scope>NUCLEOTIDE SEQUENCE [LARGE SCALE GENOMIC DNA]</scope>
    <source>
        <strain evidence="2 3">LYH14W</strain>
    </source>
</reference>
<dbReference type="RefSeq" id="WP_394482845.1">
    <property type="nucleotide sequence ID" value="NZ_JBIGHV010000009.1"/>
</dbReference>
<evidence type="ECO:0000313" key="2">
    <source>
        <dbReference type="EMBL" id="MFG6432742.1"/>
    </source>
</evidence>
<evidence type="ECO:0000256" key="1">
    <source>
        <dbReference type="SAM" id="Phobius"/>
    </source>
</evidence>
<proteinExistence type="predicted"/>
<accession>A0ABW7F7Z6</accession>
<name>A0ABW7F7Z6_9BURK</name>
<protein>
    <submittedName>
        <fullName evidence="2">Uncharacterized protein</fullName>
    </submittedName>
</protein>
<keyword evidence="1" id="KW-0812">Transmembrane</keyword>
<feature type="transmembrane region" description="Helical" evidence="1">
    <location>
        <begin position="47"/>
        <end position="69"/>
    </location>
</feature>
<keyword evidence="1" id="KW-0472">Membrane</keyword>
<dbReference type="EMBL" id="JBIGHV010000009">
    <property type="protein sequence ID" value="MFG6432742.1"/>
    <property type="molecule type" value="Genomic_DNA"/>
</dbReference>
<keyword evidence="1" id="KW-1133">Transmembrane helix</keyword>
<gene>
    <name evidence="2" type="ORF">ACG00Y_22700</name>
</gene>
<keyword evidence="3" id="KW-1185">Reference proteome</keyword>
<evidence type="ECO:0000313" key="3">
    <source>
        <dbReference type="Proteomes" id="UP001606210"/>
    </source>
</evidence>
<feature type="transmembrane region" description="Helical" evidence="1">
    <location>
        <begin position="89"/>
        <end position="108"/>
    </location>
</feature>